<comment type="caution">
    <text evidence="1">The sequence shown here is derived from an EMBL/GenBank/DDBJ whole genome shotgun (WGS) entry which is preliminary data.</text>
</comment>
<evidence type="ECO:0008006" key="3">
    <source>
        <dbReference type="Google" id="ProtNLM"/>
    </source>
</evidence>
<sequence>MIFTGKKNYGTVVNDFLVNPYISYTNLGSVQTVEGNTPSASTGIDKKKHISLIKAYQEHLERRRMGFANLNNIKVKAYNHVRQSEIERFSTDFGYGKSNFYGHSDTTGSASGLCSVDIKKKALTELLEKNEMYLFWYKKLGFKVMINNDLHRLINSFAFYSERIEMFFSKNITNCVTVFVILIANNRIQASGVALDSDFYTAFRTALAEAYTIEWQIRNNPLSHLNNYSDKFHEGVVKYVDYLSESLSLEKPLEVSNNPDIEVDSWITSIDYHVLPGADDNLTIKCASKNLYNCLPQKKYILSGFNRAINQIYNIKKQDIRNTPECILL</sequence>
<dbReference type="Proteomes" id="UP000051061">
    <property type="component" value="Unassembled WGS sequence"/>
</dbReference>
<evidence type="ECO:0000313" key="1">
    <source>
        <dbReference type="EMBL" id="KQL58303.1"/>
    </source>
</evidence>
<keyword evidence="2" id="KW-1185">Reference proteome</keyword>
<reference evidence="1 2" key="1">
    <citation type="submission" date="2015-09" db="EMBL/GenBank/DDBJ databases">
        <title>Genome sequencing project for genomic taxonomy and phylogenomics of Bacillus-like bacteria.</title>
        <authorList>
            <person name="Liu B."/>
            <person name="Wang J."/>
            <person name="Zhu Y."/>
            <person name="Liu G."/>
            <person name="Chen Q."/>
            <person name="Chen Z."/>
            <person name="Lan J."/>
            <person name="Che J."/>
            <person name="Ge C."/>
            <person name="Shi H."/>
            <person name="Pan Z."/>
            <person name="Liu X."/>
        </authorList>
    </citation>
    <scope>NUCLEOTIDE SEQUENCE [LARGE SCALE GENOMIC DNA]</scope>
    <source>
        <strain evidence="1 2">DSM 19153</strain>
    </source>
</reference>
<organism evidence="1 2">
    <name type="scientific">Alkalicoccobacillus plakortidis</name>
    <dbReference type="NCBI Taxonomy" id="444060"/>
    <lineage>
        <taxon>Bacteria</taxon>
        <taxon>Bacillati</taxon>
        <taxon>Bacillota</taxon>
        <taxon>Bacilli</taxon>
        <taxon>Bacillales</taxon>
        <taxon>Bacillaceae</taxon>
        <taxon>Alkalicoccobacillus</taxon>
    </lineage>
</organism>
<proteinExistence type="predicted"/>
<accession>A0A9D5HZ01</accession>
<dbReference type="EMBL" id="LJJD01000009">
    <property type="protein sequence ID" value="KQL58303.1"/>
    <property type="molecule type" value="Genomic_DNA"/>
</dbReference>
<gene>
    <name evidence="1" type="ORF">AN965_04390</name>
</gene>
<name>A0A9D5HZ01_9BACI</name>
<evidence type="ECO:0000313" key="2">
    <source>
        <dbReference type="Proteomes" id="UP000051061"/>
    </source>
</evidence>
<protein>
    <recommendedName>
        <fullName evidence="3">YcaO domain-containing protein</fullName>
    </recommendedName>
</protein>
<dbReference type="AlphaFoldDB" id="A0A9D5HZ01"/>